<sequence>MLKIVNTDQSENAEQVKPTLLWSVFYIQELIMGSCESVPMPDGNLNYIDVLDEAMKLFQKMYPLEEFFPETAQSDKLEDEVELDVELYVKKGGVAASKTLTKRAKSAKDPNKPKRPANRLCFHVDGGNASGEKEFENSRSEVNDADEEGTGEEEDDYE</sequence>
<proteinExistence type="predicted"/>
<reference evidence="2 3" key="1">
    <citation type="submission" date="2024-02" db="EMBL/GenBank/DDBJ databases">
        <authorList>
            <person name="Vignale AGUSTIN F."/>
            <person name="Sosa J E."/>
            <person name="Modenutti C."/>
        </authorList>
    </citation>
    <scope>NUCLEOTIDE SEQUENCE [LARGE SCALE GENOMIC DNA]</scope>
</reference>
<evidence type="ECO:0000256" key="1">
    <source>
        <dbReference type="SAM" id="MobiDB-lite"/>
    </source>
</evidence>
<organism evidence="2 3">
    <name type="scientific">Ilex paraguariensis</name>
    <name type="common">yerba mate</name>
    <dbReference type="NCBI Taxonomy" id="185542"/>
    <lineage>
        <taxon>Eukaryota</taxon>
        <taxon>Viridiplantae</taxon>
        <taxon>Streptophyta</taxon>
        <taxon>Embryophyta</taxon>
        <taxon>Tracheophyta</taxon>
        <taxon>Spermatophyta</taxon>
        <taxon>Magnoliopsida</taxon>
        <taxon>eudicotyledons</taxon>
        <taxon>Gunneridae</taxon>
        <taxon>Pentapetalae</taxon>
        <taxon>asterids</taxon>
        <taxon>campanulids</taxon>
        <taxon>Aquifoliales</taxon>
        <taxon>Aquifoliaceae</taxon>
        <taxon>Ilex</taxon>
    </lineage>
</organism>
<dbReference type="Proteomes" id="UP001642360">
    <property type="component" value="Unassembled WGS sequence"/>
</dbReference>
<dbReference type="AlphaFoldDB" id="A0ABC8RT41"/>
<feature type="region of interest" description="Disordered" evidence="1">
    <location>
        <begin position="100"/>
        <end position="158"/>
    </location>
</feature>
<feature type="compositionally biased region" description="Acidic residues" evidence="1">
    <location>
        <begin position="143"/>
        <end position="158"/>
    </location>
</feature>
<accession>A0ABC8RT41</accession>
<evidence type="ECO:0000313" key="2">
    <source>
        <dbReference type="EMBL" id="CAK9148099.1"/>
    </source>
</evidence>
<comment type="caution">
    <text evidence="2">The sequence shown here is derived from an EMBL/GenBank/DDBJ whole genome shotgun (WGS) entry which is preliminary data.</text>
</comment>
<evidence type="ECO:0000313" key="3">
    <source>
        <dbReference type="Proteomes" id="UP001642360"/>
    </source>
</evidence>
<dbReference type="EMBL" id="CAUOFW020001725">
    <property type="protein sequence ID" value="CAK9148099.1"/>
    <property type="molecule type" value="Genomic_DNA"/>
</dbReference>
<protein>
    <submittedName>
        <fullName evidence="2">Uncharacterized protein</fullName>
    </submittedName>
</protein>
<feature type="compositionally biased region" description="Basic and acidic residues" evidence="1">
    <location>
        <begin position="131"/>
        <end position="142"/>
    </location>
</feature>
<gene>
    <name evidence="2" type="ORF">ILEXP_LOCUS16028</name>
</gene>
<keyword evidence="3" id="KW-1185">Reference proteome</keyword>
<name>A0ABC8RT41_9AQUA</name>